<evidence type="ECO:0000313" key="6">
    <source>
        <dbReference type="EMBL" id="PNZ67535.1"/>
    </source>
</evidence>
<accession>A0AAP8PNX9</accession>
<dbReference type="Proteomes" id="UP000242470">
    <property type="component" value="Unassembled WGS sequence"/>
</dbReference>
<dbReference type="AlphaFoldDB" id="A0AAP8PNX9"/>
<keyword evidence="3" id="KW-0238">DNA-binding</keyword>
<name>A0AAP8PNX9_9STAP</name>
<feature type="coiled-coil region" evidence="4">
    <location>
        <begin position="174"/>
        <end position="208"/>
    </location>
</feature>
<dbReference type="Gene3D" id="3.90.220.20">
    <property type="entry name" value="DNA methylase specificity domains"/>
    <property type="match status" value="2"/>
</dbReference>
<dbReference type="InterPro" id="IPR044946">
    <property type="entry name" value="Restrct_endonuc_typeI_TRD_sf"/>
</dbReference>
<keyword evidence="6" id="KW-0255">Endonuclease</keyword>
<keyword evidence="6" id="KW-0540">Nuclease</keyword>
<organism evidence="6 7">
    <name type="scientific">Staphylococcus auricularis</name>
    <dbReference type="NCBI Taxonomy" id="29379"/>
    <lineage>
        <taxon>Bacteria</taxon>
        <taxon>Bacillati</taxon>
        <taxon>Bacillota</taxon>
        <taxon>Bacilli</taxon>
        <taxon>Bacillales</taxon>
        <taxon>Staphylococcaceae</taxon>
        <taxon>Staphylococcus</taxon>
    </lineage>
</organism>
<dbReference type="Gene3D" id="1.10.287.1120">
    <property type="entry name" value="Bipartite methylase S protein"/>
    <property type="match status" value="1"/>
</dbReference>
<dbReference type="GO" id="GO:0009307">
    <property type="term" value="P:DNA restriction-modification system"/>
    <property type="evidence" value="ECO:0007669"/>
    <property type="project" value="UniProtKB-KW"/>
</dbReference>
<keyword evidence="6" id="KW-0378">Hydrolase</keyword>
<dbReference type="GO" id="GO:0004519">
    <property type="term" value="F:endonuclease activity"/>
    <property type="evidence" value="ECO:0007669"/>
    <property type="project" value="UniProtKB-KW"/>
</dbReference>
<keyword evidence="2" id="KW-0680">Restriction system</keyword>
<evidence type="ECO:0000256" key="2">
    <source>
        <dbReference type="ARBA" id="ARBA00022747"/>
    </source>
</evidence>
<evidence type="ECO:0000256" key="3">
    <source>
        <dbReference type="ARBA" id="ARBA00023125"/>
    </source>
</evidence>
<dbReference type="EMBL" id="PPQW01000028">
    <property type="protein sequence ID" value="PNZ67535.1"/>
    <property type="molecule type" value="Genomic_DNA"/>
</dbReference>
<feature type="non-terminal residue" evidence="6">
    <location>
        <position position="315"/>
    </location>
</feature>
<protein>
    <submittedName>
        <fullName evidence="6">Restriction endonuclease subunit S</fullName>
    </submittedName>
</protein>
<dbReference type="RefSeq" id="WP_103170808.1">
    <property type="nucleotide sequence ID" value="NZ_PPQW01000028.1"/>
</dbReference>
<evidence type="ECO:0000256" key="1">
    <source>
        <dbReference type="ARBA" id="ARBA00010923"/>
    </source>
</evidence>
<dbReference type="GO" id="GO:0003677">
    <property type="term" value="F:DNA binding"/>
    <property type="evidence" value="ECO:0007669"/>
    <property type="project" value="UniProtKB-KW"/>
</dbReference>
<dbReference type="SUPFAM" id="SSF116734">
    <property type="entry name" value="DNA methylase specificity domain"/>
    <property type="match status" value="1"/>
</dbReference>
<comment type="similarity">
    <text evidence="1">Belongs to the type-I restriction system S methylase family.</text>
</comment>
<evidence type="ECO:0000313" key="7">
    <source>
        <dbReference type="Proteomes" id="UP000242470"/>
    </source>
</evidence>
<gene>
    <name evidence="6" type="ORF">CD158_05685</name>
</gene>
<comment type="caution">
    <text evidence="6">The sequence shown here is derived from an EMBL/GenBank/DDBJ whole genome shotgun (WGS) entry which is preliminary data.</text>
</comment>
<dbReference type="Pfam" id="PF01420">
    <property type="entry name" value="Methylase_S"/>
    <property type="match status" value="1"/>
</dbReference>
<reference evidence="6 7" key="1">
    <citation type="submission" date="2017-08" db="EMBL/GenBank/DDBJ databases">
        <title>Draft genome sequences of 64 type strains of genus Staph aureus.</title>
        <authorList>
            <person name="Cole K."/>
            <person name="Golubchik T."/>
            <person name="Russell J."/>
            <person name="Foster D."/>
            <person name="Llewelyn M."/>
            <person name="Wilson D."/>
            <person name="Crook D."/>
            <person name="Paul J."/>
        </authorList>
    </citation>
    <scope>NUCLEOTIDE SEQUENCE [LARGE SCALE GENOMIC DNA]</scope>
    <source>
        <strain evidence="6 7">NCTC 12101</strain>
    </source>
</reference>
<dbReference type="PANTHER" id="PTHR30408">
    <property type="entry name" value="TYPE-1 RESTRICTION ENZYME ECOKI SPECIFICITY PROTEIN"/>
    <property type="match status" value="1"/>
</dbReference>
<keyword evidence="4" id="KW-0175">Coiled coil</keyword>
<proteinExistence type="inferred from homology"/>
<dbReference type="PANTHER" id="PTHR30408:SF12">
    <property type="entry name" value="TYPE I RESTRICTION ENZYME MJAVIII SPECIFICITY SUBUNIT"/>
    <property type="match status" value="1"/>
</dbReference>
<dbReference type="InterPro" id="IPR000055">
    <property type="entry name" value="Restrct_endonuc_typeI_TRD"/>
</dbReference>
<feature type="domain" description="Type I restriction modification DNA specificity" evidence="5">
    <location>
        <begin position="97"/>
        <end position="193"/>
    </location>
</feature>
<dbReference type="InterPro" id="IPR052021">
    <property type="entry name" value="Type-I_RS_S_subunit"/>
</dbReference>
<evidence type="ECO:0000259" key="5">
    <source>
        <dbReference type="Pfam" id="PF01420"/>
    </source>
</evidence>
<sequence>MTDETKHVPELRFPEFKDEWVKNEIGKYIDEIRKFDTQQDSGFPVVTSSRRVLYKQDNYFDGEREFSKKNVLYSVVPPNMITYRHMSDDNIFKFNINFFNENVLVSKEYPVFDVNEYADKFFIFYELNNNIRFLKFCIKQKKGGTRTRLYFNVLKKYQTFIPHKSEQQKIGDFFSKLDRQIELEEQKLEQLEAQKKGYMQKIFSQELRFKDEDGNDYPEWKVEQIDNILSERKTYQKKESNIPHATLSTNGISLKSERYDRDFLVKDKNKKYKISNKDDICYNPANLKFGVITRNKIGTVIFSPIHITFEVNENY</sequence>
<evidence type="ECO:0000256" key="4">
    <source>
        <dbReference type="SAM" id="Coils"/>
    </source>
</evidence>